<evidence type="ECO:0000256" key="4">
    <source>
        <dbReference type="SAM" id="MobiDB-lite"/>
    </source>
</evidence>
<comment type="similarity">
    <text evidence="2">Belongs to the NRDE2 family.</text>
</comment>
<dbReference type="GO" id="GO:1902369">
    <property type="term" value="P:negative regulation of RNA catabolic process"/>
    <property type="evidence" value="ECO:0007669"/>
    <property type="project" value="TreeGrafter"/>
</dbReference>
<sequence length="1203" mass="139653">MSLFPAYSKTTDGSSNSTDTTSSTVHSKPQSSSIFPGYSGANDDNIIGNETETSTKSSYKSYQPDILESWEEKKKTIVEINISSDSSDVQIVEDISKRKKKLKKHKDKKRSDKHKRKKRSSSQDSYQHKSRRSKSPSPSSDKHHSKSSKPSTVFVPKDNKYLEFIPRGRANFIEDIPGLKPQDAYKIDRRSDPDNRAFSSLYAQHVPRYFPKDVIQQTLSFIDETAPKKVKKIKRYFNSKKSKNIKTTSIVSSMDENAERCYIYPQKKLTTQEEYIKLIDINIEPVGQQNFGEGSSAIRFKSMENKDNNTVDSIGPNPISNRSQLFHELTSEFNHLLSNDSTIVQIWIDFVRFQDLRSLIESLDRKFSADKKNSIVMKALEKNRRSVALNIIRMKLLSSYWPELGLKFSDVDGEWKKLCFLFPNISELWFEYARFSIRTQSVISFRANSRTRKIFHQAFKNLGAKVLEGDFQSHEIDIHRLEKSMIDLIYLSAQFNDSVDQTEKAIAMYQALIEFNLFTPSTFSLETHSFEDWFCMFEQFWDSSVSRVGEFSHVQWKHFCEIVTSKDSEKIKKDSRNIEIFNVDSRMDKAENIILTKLVPEMNSPDEPSNSKSVIWTQLETLRHSLHWLPASAGSSLDVSMESIEDLERVVLSDEDIKPFLFRLRSVDSKYYLSQSFLSFLGIPIITNALNSAPSTSQFEIEYHQNNIENAEEFIKFCSPDYGLLFEANFCNNRYRRFKFPSEIVVLQNYGLSDLLHTNMKNLTTTQLVHEENSDLERNAFINNIFENLIEYWKNNDGAGCQKHRDLILIWFQYKIQRLNSGKESVKTIKRFIKAVLMGSNNFQLDQDLSKVEVLKAMKKIDGMENKSYDYLQARIFLEYLTKEMDITSEMIESELWSPQSNFGSNKQLERSFYLLYIQLLLRELYLETIRNSMPSSRRKSLISKIRFIVDQALGAIFNDPLFLSLKVIIEVGLNYLWFRMRRNLGTFCSATEFESYLIQKYINKLPNAKTKNGDMYSNWIHFMASMHSELLILDRVTGQDLEIQSYDISSGVLNRIRHIFERALHYRDGGSGGVSGVGKEDNATSLINTNLNLDDDWLFGKSLADCPTIWRLFLRFELKCSTIRKDSSKLAAKAIMYRALQHCPNHKPLYMDGIMFFPDLLEEFVDIMTDKQIRIRTTIEEVDMFINAEQQKKKKKDVILLN</sequence>
<keyword evidence="3" id="KW-0539">Nucleus</keyword>
<name>A0A9Q0RLC6_BLOTA</name>
<feature type="region of interest" description="Disordered" evidence="4">
    <location>
        <begin position="81"/>
        <end position="154"/>
    </location>
</feature>
<feature type="compositionally biased region" description="Polar residues" evidence="4">
    <location>
        <begin position="25"/>
        <end position="34"/>
    </location>
</feature>
<dbReference type="Pfam" id="PF08424">
    <property type="entry name" value="NRDE-2"/>
    <property type="match status" value="1"/>
</dbReference>
<dbReference type="GO" id="GO:0031048">
    <property type="term" value="P:regulatory ncRNA-mediated heterochromatin formation"/>
    <property type="evidence" value="ECO:0007669"/>
    <property type="project" value="TreeGrafter"/>
</dbReference>
<evidence type="ECO:0000256" key="3">
    <source>
        <dbReference type="ARBA" id="ARBA00023242"/>
    </source>
</evidence>
<comment type="subcellular location">
    <subcellularLocation>
        <location evidence="1">Nucleus</location>
    </subcellularLocation>
</comment>
<dbReference type="PANTHER" id="PTHR13471">
    <property type="entry name" value="TETRATRICOPEPTIDE-LIKE HELICAL"/>
    <property type="match status" value="1"/>
</dbReference>
<feature type="compositionally biased region" description="Low complexity" evidence="4">
    <location>
        <begin position="8"/>
        <end position="24"/>
    </location>
</feature>
<evidence type="ECO:0000256" key="2">
    <source>
        <dbReference type="ARBA" id="ARBA00009265"/>
    </source>
</evidence>
<dbReference type="Proteomes" id="UP001142055">
    <property type="component" value="Chromosome 3"/>
</dbReference>
<dbReference type="GO" id="GO:0071013">
    <property type="term" value="C:catalytic step 2 spliceosome"/>
    <property type="evidence" value="ECO:0007669"/>
    <property type="project" value="TreeGrafter"/>
</dbReference>
<dbReference type="EMBL" id="JAPWDV010000003">
    <property type="protein sequence ID" value="KAJ6217211.1"/>
    <property type="molecule type" value="Genomic_DNA"/>
</dbReference>
<feature type="compositionally biased region" description="Low complexity" evidence="4">
    <location>
        <begin position="50"/>
        <end position="62"/>
    </location>
</feature>
<dbReference type="PANTHER" id="PTHR13471:SF0">
    <property type="entry name" value="NUCLEAR EXOSOME REGULATOR NRDE2"/>
    <property type="match status" value="1"/>
</dbReference>
<comment type="caution">
    <text evidence="5">The sequence shown here is derived from an EMBL/GenBank/DDBJ whole genome shotgun (WGS) entry which is preliminary data.</text>
</comment>
<evidence type="ECO:0000313" key="5">
    <source>
        <dbReference type="EMBL" id="KAJ6217211.1"/>
    </source>
</evidence>
<dbReference type="InterPro" id="IPR013633">
    <property type="entry name" value="NRDE-2"/>
</dbReference>
<accession>A0A9Q0RLC6</accession>
<protein>
    <submittedName>
        <fullName evidence="5">Uncharacterized protein</fullName>
    </submittedName>
</protein>
<feature type="compositionally biased region" description="Basic residues" evidence="4">
    <location>
        <begin position="97"/>
        <end position="120"/>
    </location>
</feature>
<dbReference type="OMA" id="MIESELW"/>
<keyword evidence="6" id="KW-1185">Reference proteome</keyword>
<feature type="region of interest" description="Disordered" evidence="4">
    <location>
        <begin position="1"/>
        <end position="62"/>
    </location>
</feature>
<evidence type="ECO:0000256" key="1">
    <source>
        <dbReference type="ARBA" id="ARBA00004123"/>
    </source>
</evidence>
<proteinExistence type="inferred from homology"/>
<reference evidence="5" key="1">
    <citation type="submission" date="2022-12" db="EMBL/GenBank/DDBJ databases">
        <title>Genome assemblies of Blomia tropicalis.</title>
        <authorList>
            <person name="Cui Y."/>
        </authorList>
    </citation>
    <scope>NUCLEOTIDE SEQUENCE</scope>
    <source>
        <tissue evidence="5">Adult mites</tissue>
    </source>
</reference>
<dbReference type="AlphaFoldDB" id="A0A9Q0RLC6"/>
<gene>
    <name evidence="5" type="ORF">RDWZM_008368</name>
</gene>
<organism evidence="5 6">
    <name type="scientific">Blomia tropicalis</name>
    <name type="common">Mite</name>
    <dbReference type="NCBI Taxonomy" id="40697"/>
    <lineage>
        <taxon>Eukaryota</taxon>
        <taxon>Metazoa</taxon>
        <taxon>Ecdysozoa</taxon>
        <taxon>Arthropoda</taxon>
        <taxon>Chelicerata</taxon>
        <taxon>Arachnida</taxon>
        <taxon>Acari</taxon>
        <taxon>Acariformes</taxon>
        <taxon>Sarcoptiformes</taxon>
        <taxon>Astigmata</taxon>
        <taxon>Glycyphagoidea</taxon>
        <taxon>Echimyopodidae</taxon>
        <taxon>Blomia</taxon>
    </lineage>
</organism>
<evidence type="ECO:0000313" key="6">
    <source>
        <dbReference type="Proteomes" id="UP001142055"/>
    </source>
</evidence>